<dbReference type="EMBL" id="CP099799">
    <property type="protein sequence ID" value="USS02501.1"/>
    <property type="molecule type" value="Genomic_DNA"/>
</dbReference>
<dbReference type="EMBL" id="CP023671">
    <property type="protein sequence ID" value="AYE35806.1"/>
    <property type="molecule type" value="Genomic_DNA"/>
</dbReference>
<dbReference type="PANTHER" id="PTHR42734:SF17">
    <property type="entry name" value="METAL TRANSPORT SYSTEM ATP-BINDING PROTEIN TM_0124-RELATED"/>
    <property type="match status" value="1"/>
</dbReference>
<proteinExistence type="inferred from homology"/>
<reference evidence="6 8" key="1">
    <citation type="submission" date="2017-09" db="EMBL/GenBank/DDBJ databases">
        <authorList>
            <person name="Thomas P."/>
            <person name="Seyboldt C."/>
        </authorList>
    </citation>
    <scope>NUCLEOTIDE SEQUENCE [LARGE SCALE GENOMIC DNA]</scope>
    <source>
        <strain evidence="6 8">DSM 7534</strain>
    </source>
</reference>
<dbReference type="Proteomes" id="UP000280586">
    <property type="component" value="Chromosome"/>
</dbReference>
<dbReference type="GO" id="GO:0016887">
    <property type="term" value="F:ATP hydrolysis activity"/>
    <property type="evidence" value="ECO:0007669"/>
    <property type="project" value="InterPro"/>
</dbReference>
<dbReference type="RefSeq" id="WP_066677030.1">
    <property type="nucleotide sequence ID" value="NZ_CABMIZ010000021.1"/>
</dbReference>
<keyword evidence="3" id="KW-0547">Nucleotide-binding</keyword>
<dbReference type="Gene3D" id="3.40.50.300">
    <property type="entry name" value="P-loop containing nucleotide triphosphate hydrolases"/>
    <property type="match status" value="1"/>
</dbReference>
<dbReference type="PANTHER" id="PTHR42734">
    <property type="entry name" value="METAL TRANSPORT SYSTEM ATP-BINDING PROTEIN TM_0124-RELATED"/>
    <property type="match status" value="1"/>
</dbReference>
<evidence type="ECO:0000256" key="3">
    <source>
        <dbReference type="ARBA" id="ARBA00022741"/>
    </source>
</evidence>
<dbReference type="GO" id="GO:0005524">
    <property type="term" value="F:ATP binding"/>
    <property type="evidence" value="ECO:0007669"/>
    <property type="project" value="UniProtKB-KW"/>
</dbReference>
<keyword evidence="9" id="KW-1185">Reference proteome</keyword>
<dbReference type="InterPro" id="IPR017871">
    <property type="entry name" value="ABC_transporter-like_CS"/>
</dbReference>
<keyword evidence="4 6" id="KW-0067">ATP-binding</keyword>
<dbReference type="Proteomes" id="UP001055437">
    <property type="component" value="Chromosome"/>
</dbReference>
<name>A0A9N7PMI5_CLOSE</name>
<dbReference type="PROSITE" id="PS50893">
    <property type="entry name" value="ABC_TRANSPORTER_2"/>
    <property type="match status" value="1"/>
</dbReference>
<comment type="similarity">
    <text evidence="1">Belongs to the ABC transporter superfamily.</text>
</comment>
<evidence type="ECO:0000313" key="9">
    <source>
        <dbReference type="Proteomes" id="UP001055437"/>
    </source>
</evidence>
<dbReference type="InterPro" id="IPR050153">
    <property type="entry name" value="Metal_Ion_Import_ABC"/>
</dbReference>
<evidence type="ECO:0000259" key="5">
    <source>
        <dbReference type="PROSITE" id="PS50893"/>
    </source>
</evidence>
<dbReference type="InterPro" id="IPR027417">
    <property type="entry name" value="P-loop_NTPase"/>
</dbReference>
<evidence type="ECO:0000256" key="4">
    <source>
        <dbReference type="ARBA" id="ARBA00022840"/>
    </source>
</evidence>
<dbReference type="InterPro" id="IPR003593">
    <property type="entry name" value="AAA+_ATPase"/>
</dbReference>
<evidence type="ECO:0000313" key="6">
    <source>
        <dbReference type="EMBL" id="AYE35806.1"/>
    </source>
</evidence>
<dbReference type="PROSITE" id="PS00211">
    <property type="entry name" value="ABC_TRANSPORTER_1"/>
    <property type="match status" value="1"/>
</dbReference>
<dbReference type="Pfam" id="PF00005">
    <property type="entry name" value="ABC_tran"/>
    <property type="match status" value="1"/>
</dbReference>
<dbReference type="KEGG" id="csep:CP523_02880"/>
<keyword evidence="2" id="KW-0813">Transport</keyword>
<evidence type="ECO:0000256" key="2">
    <source>
        <dbReference type="ARBA" id="ARBA00022448"/>
    </source>
</evidence>
<sequence>MININNLCFSYTNKQPYLLNNINLSIPKGAYVSVIGENGSCKTTLIKLILGLLSPSSGSIENEATSIGYVPQRLDSFNAQFPITVFEVLDCHRKTLKSTKNINIESALKQVNMYNFKNTLLGNLSGGQQQRILIARALMGNPEILILDEPSTGVDEINQKEIYTVLNTLNKDKNKTIISIEHNINIAIRYSTHILKVHNGTINLYTVKDYIKVREQNSILDNAI</sequence>
<evidence type="ECO:0000313" key="8">
    <source>
        <dbReference type="Proteomes" id="UP000280586"/>
    </source>
</evidence>
<gene>
    <name evidence="6" type="ORF">CP523_02880</name>
    <name evidence="7" type="ORF">NH397_11215</name>
</gene>
<dbReference type="SUPFAM" id="SSF52540">
    <property type="entry name" value="P-loop containing nucleoside triphosphate hydrolases"/>
    <property type="match status" value="1"/>
</dbReference>
<evidence type="ECO:0000313" key="7">
    <source>
        <dbReference type="EMBL" id="USS02501.1"/>
    </source>
</evidence>
<protein>
    <submittedName>
        <fullName evidence="6">Metal ABC transporter ATP-binding protein</fullName>
    </submittedName>
</protein>
<dbReference type="OrthoDB" id="9806726at2"/>
<dbReference type="AlphaFoldDB" id="A0A9N7PMI5"/>
<dbReference type="SMART" id="SM00382">
    <property type="entry name" value="AAA"/>
    <property type="match status" value="1"/>
</dbReference>
<reference evidence="7" key="2">
    <citation type="submission" date="2022-06" db="EMBL/GenBank/DDBJ databases">
        <authorList>
            <person name="Holder M.E."/>
            <person name="Ajami N.J."/>
            <person name="Petrosino J.F."/>
        </authorList>
    </citation>
    <scope>NUCLEOTIDE SEQUENCE</scope>
    <source>
        <strain evidence="7">RMA 8861</strain>
    </source>
</reference>
<evidence type="ECO:0000256" key="1">
    <source>
        <dbReference type="ARBA" id="ARBA00005417"/>
    </source>
</evidence>
<feature type="domain" description="ABC transporter" evidence="5">
    <location>
        <begin position="2"/>
        <end position="224"/>
    </location>
</feature>
<accession>A0A9N7PMI5</accession>
<dbReference type="GeneID" id="303559623"/>
<dbReference type="InterPro" id="IPR003439">
    <property type="entry name" value="ABC_transporter-like_ATP-bd"/>
</dbReference>
<organism evidence="6 8">
    <name type="scientific">Clostridium septicum</name>
    <dbReference type="NCBI Taxonomy" id="1504"/>
    <lineage>
        <taxon>Bacteria</taxon>
        <taxon>Bacillati</taxon>
        <taxon>Bacillota</taxon>
        <taxon>Clostridia</taxon>
        <taxon>Eubacteriales</taxon>
        <taxon>Clostridiaceae</taxon>
        <taxon>Clostridium</taxon>
    </lineage>
</organism>